<dbReference type="PANTHER" id="PTHR42686">
    <property type="entry name" value="GH17980P-RELATED"/>
    <property type="match status" value="1"/>
</dbReference>
<dbReference type="Pfam" id="PF00248">
    <property type="entry name" value="Aldo_ket_red"/>
    <property type="match status" value="1"/>
</dbReference>
<proteinExistence type="predicted"/>
<evidence type="ECO:0000313" key="2">
    <source>
        <dbReference type="EMBL" id="KFM61769.1"/>
    </source>
</evidence>
<dbReference type="EMBL" id="KK114142">
    <property type="protein sequence ID" value="KFM61769.1"/>
    <property type="molecule type" value="Genomic_DNA"/>
</dbReference>
<dbReference type="InterPro" id="IPR020471">
    <property type="entry name" value="AKR"/>
</dbReference>
<evidence type="ECO:0000259" key="1">
    <source>
        <dbReference type="Pfam" id="PF00248"/>
    </source>
</evidence>
<evidence type="ECO:0000313" key="3">
    <source>
        <dbReference type="Proteomes" id="UP000054359"/>
    </source>
</evidence>
<protein>
    <submittedName>
        <fullName evidence="2">D-arabinose 1-dehydrogenase</fullName>
    </submittedName>
</protein>
<accession>A0A087T9I0</accession>
<keyword evidence="3" id="KW-1185">Reference proteome</keyword>
<dbReference type="GO" id="GO:0016491">
    <property type="term" value="F:oxidoreductase activity"/>
    <property type="evidence" value="ECO:0007669"/>
    <property type="project" value="InterPro"/>
</dbReference>
<dbReference type="InterPro" id="IPR036812">
    <property type="entry name" value="NAD(P)_OxRdtase_dom_sf"/>
</dbReference>
<gene>
    <name evidence="2" type="ORF">X975_18020</name>
</gene>
<dbReference type="Gene3D" id="3.20.20.100">
    <property type="entry name" value="NADP-dependent oxidoreductase domain"/>
    <property type="match status" value="1"/>
</dbReference>
<dbReference type="PANTHER" id="PTHR42686:SF1">
    <property type="entry name" value="GH17980P-RELATED"/>
    <property type="match status" value="1"/>
</dbReference>
<feature type="domain" description="NADP-dependent oxidoreductase" evidence="1">
    <location>
        <begin position="10"/>
        <end position="104"/>
    </location>
</feature>
<dbReference type="OMA" id="AKYCKER"/>
<reference evidence="2 3" key="1">
    <citation type="submission" date="2013-11" db="EMBL/GenBank/DDBJ databases">
        <title>Genome sequencing of Stegodyphus mimosarum.</title>
        <authorList>
            <person name="Bechsgaard J."/>
        </authorList>
    </citation>
    <scope>NUCLEOTIDE SEQUENCE [LARGE SCALE GENOMIC DNA]</scope>
</reference>
<dbReference type="AlphaFoldDB" id="A0A087T9I0"/>
<feature type="non-terminal residue" evidence="2">
    <location>
        <position position="141"/>
    </location>
</feature>
<dbReference type="InterPro" id="IPR023210">
    <property type="entry name" value="NADP_OxRdtase_dom"/>
</dbReference>
<dbReference type="STRING" id="407821.A0A087T9I0"/>
<organism evidence="2 3">
    <name type="scientific">Stegodyphus mimosarum</name>
    <name type="common">African social velvet spider</name>
    <dbReference type="NCBI Taxonomy" id="407821"/>
    <lineage>
        <taxon>Eukaryota</taxon>
        <taxon>Metazoa</taxon>
        <taxon>Ecdysozoa</taxon>
        <taxon>Arthropoda</taxon>
        <taxon>Chelicerata</taxon>
        <taxon>Arachnida</taxon>
        <taxon>Araneae</taxon>
        <taxon>Araneomorphae</taxon>
        <taxon>Entelegynae</taxon>
        <taxon>Eresoidea</taxon>
        <taxon>Eresidae</taxon>
        <taxon>Stegodyphus</taxon>
    </lineage>
</organism>
<name>A0A087T9I0_STEMI</name>
<sequence>MACMGSSMQYREEKGVAIVNAAVLGMGLLTNDGPPDWHPAGSELKTACEQAAKYCKEREVNIAKLAACYSFSQPDIDVHLIGMRNRKLLEMNLHSIIDDLTSYEKTVQDEVLKKFFENLSTPHWENKEVQSYWEKMKEINI</sequence>
<dbReference type="Proteomes" id="UP000054359">
    <property type="component" value="Unassembled WGS sequence"/>
</dbReference>
<dbReference type="GO" id="GO:0005829">
    <property type="term" value="C:cytosol"/>
    <property type="evidence" value="ECO:0007669"/>
    <property type="project" value="TreeGrafter"/>
</dbReference>
<dbReference type="OrthoDB" id="6483002at2759"/>
<dbReference type="SUPFAM" id="SSF51430">
    <property type="entry name" value="NAD(P)-linked oxidoreductase"/>
    <property type="match status" value="1"/>
</dbReference>